<organism evidence="1">
    <name type="scientific">termite gut metagenome</name>
    <dbReference type="NCBI Taxonomy" id="433724"/>
    <lineage>
        <taxon>unclassified sequences</taxon>
        <taxon>metagenomes</taxon>
        <taxon>organismal metagenomes</taxon>
    </lineage>
</organism>
<accession>A0A5J4PFM4</accession>
<name>A0A5J4PFM4_9ZZZZ</name>
<gene>
    <name evidence="1" type="ORF">EZS27_040003</name>
</gene>
<comment type="caution">
    <text evidence="1">The sequence shown here is derived from an EMBL/GenBank/DDBJ whole genome shotgun (WGS) entry which is preliminary data.</text>
</comment>
<dbReference type="EMBL" id="SNRY01008555">
    <property type="protein sequence ID" value="KAA6308316.1"/>
    <property type="molecule type" value="Genomic_DNA"/>
</dbReference>
<dbReference type="AlphaFoldDB" id="A0A5J4PFM4"/>
<sequence length="95" mass="11438">MNKKNTPIFECWGKFEICLQEHASKEIYQEDENKKLTTPAKKSKIYVYLEALLGKTKEEKKRIKDPNREYQNSEYWNLDADYLNPLKEFLLKHLP</sequence>
<proteinExistence type="predicted"/>
<reference evidence="1" key="1">
    <citation type="submission" date="2019-03" db="EMBL/GenBank/DDBJ databases">
        <title>Single cell metagenomics reveals metabolic interactions within the superorganism composed of flagellate Streblomastix strix and complex community of Bacteroidetes bacteria on its surface.</title>
        <authorList>
            <person name="Treitli S.C."/>
            <person name="Kolisko M."/>
            <person name="Husnik F."/>
            <person name="Keeling P."/>
            <person name="Hampl V."/>
        </authorList>
    </citation>
    <scope>NUCLEOTIDE SEQUENCE</scope>
    <source>
        <strain evidence="1">STM</strain>
    </source>
</reference>
<protein>
    <submittedName>
        <fullName evidence="1">Uncharacterized protein</fullName>
    </submittedName>
</protein>
<evidence type="ECO:0000313" key="1">
    <source>
        <dbReference type="EMBL" id="KAA6308316.1"/>
    </source>
</evidence>